<reference evidence="3" key="1">
    <citation type="submission" date="2017-08" db="EMBL/GenBank/DDBJ databases">
        <title>A dynamic microbial community with high functional redundancy inhabits the cold, oxic subseafloor aquifer.</title>
        <authorList>
            <person name="Tully B.J."/>
            <person name="Wheat C.G."/>
            <person name="Glazer B.T."/>
            <person name="Huber J.A."/>
        </authorList>
    </citation>
    <scope>NUCLEOTIDE SEQUENCE [LARGE SCALE GENOMIC DNA]</scope>
</reference>
<evidence type="ECO:0000313" key="2">
    <source>
        <dbReference type="EMBL" id="PCJ41425.1"/>
    </source>
</evidence>
<dbReference type="InterPro" id="IPR004045">
    <property type="entry name" value="Glutathione_S-Trfase_N"/>
</dbReference>
<gene>
    <name evidence="2" type="ORF">COA71_07645</name>
</gene>
<dbReference type="Gene3D" id="3.40.30.10">
    <property type="entry name" value="Glutaredoxin"/>
    <property type="match status" value="1"/>
</dbReference>
<proteinExistence type="predicted"/>
<dbReference type="Proteomes" id="UP000228987">
    <property type="component" value="Unassembled WGS sequence"/>
</dbReference>
<sequence>MKLYGNSPSPFVRHCRIALIESGLDFEFLIDTDYKLSQERSPTQKIPFLEYEGNGKNKVLTDSSSILRYIRERAGQVYLPTVEDMNSFCTVNTLVDTQVNLFLFKKEGFTPENVKYLQRQQNRIQTGLAEFENADLAKQAPWSDVELRLACFLGWVRFRKHFSLDAYPKLVAFLESMDEYPPFKETHPVDA</sequence>
<dbReference type="InterPro" id="IPR036249">
    <property type="entry name" value="Thioredoxin-like_sf"/>
</dbReference>
<dbReference type="InterPro" id="IPR036282">
    <property type="entry name" value="Glutathione-S-Trfase_C_sf"/>
</dbReference>
<keyword evidence="2" id="KW-0808">Transferase</keyword>
<dbReference type="EMBL" id="NVWI01000005">
    <property type="protein sequence ID" value="PCJ41425.1"/>
    <property type="molecule type" value="Genomic_DNA"/>
</dbReference>
<protein>
    <submittedName>
        <fullName evidence="2">Glutathione S-transferase</fullName>
    </submittedName>
</protein>
<dbReference type="SUPFAM" id="SSF47616">
    <property type="entry name" value="GST C-terminal domain-like"/>
    <property type="match status" value="1"/>
</dbReference>
<name>A0A2A5CD32_9GAMM</name>
<dbReference type="GO" id="GO:0016740">
    <property type="term" value="F:transferase activity"/>
    <property type="evidence" value="ECO:0007669"/>
    <property type="project" value="UniProtKB-KW"/>
</dbReference>
<comment type="caution">
    <text evidence="2">The sequence shown here is derived from an EMBL/GenBank/DDBJ whole genome shotgun (WGS) entry which is preliminary data.</text>
</comment>
<evidence type="ECO:0000313" key="3">
    <source>
        <dbReference type="Proteomes" id="UP000228987"/>
    </source>
</evidence>
<dbReference type="CDD" id="cd00570">
    <property type="entry name" value="GST_N_family"/>
    <property type="match status" value="1"/>
</dbReference>
<dbReference type="Pfam" id="PF13417">
    <property type="entry name" value="GST_N_3"/>
    <property type="match status" value="1"/>
</dbReference>
<dbReference type="PROSITE" id="PS50404">
    <property type="entry name" value="GST_NTER"/>
    <property type="match status" value="1"/>
</dbReference>
<feature type="domain" description="GST N-terminal" evidence="1">
    <location>
        <begin position="1"/>
        <end position="78"/>
    </location>
</feature>
<dbReference type="Gene3D" id="1.20.1050.10">
    <property type="match status" value="1"/>
</dbReference>
<dbReference type="SUPFAM" id="SSF52833">
    <property type="entry name" value="Thioredoxin-like"/>
    <property type="match status" value="1"/>
</dbReference>
<organism evidence="2 3">
    <name type="scientific">SAR86 cluster bacterium</name>
    <dbReference type="NCBI Taxonomy" id="2030880"/>
    <lineage>
        <taxon>Bacteria</taxon>
        <taxon>Pseudomonadati</taxon>
        <taxon>Pseudomonadota</taxon>
        <taxon>Gammaproteobacteria</taxon>
        <taxon>SAR86 cluster</taxon>
    </lineage>
</organism>
<accession>A0A2A5CD32</accession>
<dbReference type="AlphaFoldDB" id="A0A2A5CD32"/>
<evidence type="ECO:0000259" key="1">
    <source>
        <dbReference type="PROSITE" id="PS50404"/>
    </source>
</evidence>